<dbReference type="SUPFAM" id="SSF47090">
    <property type="entry name" value="PGBD-like"/>
    <property type="match status" value="1"/>
</dbReference>
<dbReference type="InterPro" id="IPR029045">
    <property type="entry name" value="ClpP/crotonase-like_dom_sf"/>
</dbReference>
<dbReference type="GO" id="GO:0008236">
    <property type="term" value="F:serine-type peptidase activity"/>
    <property type="evidence" value="ECO:0007669"/>
    <property type="project" value="InterPro"/>
</dbReference>
<dbReference type="Pfam" id="PF01471">
    <property type="entry name" value="PG_binding_1"/>
    <property type="match status" value="1"/>
</dbReference>
<evidence type="ECO:0000259" key="2">
    <source>
        <dbReference type="Pfam" id="PF03572"/>
    </source>
</evidence>
<dbReference type="Gene3D" id="1.10.101.10">
    <property type="entry name" value="PGBD-like superfamily/PGBD"/>
    <property type="match status" value="1"/>
</dbReference>
<evidence type="ECO:0000313" key="3">
    <source>
        <dbReference type="EMBL" id="GAG66494.1"/>
    </source>
</evidence>
<name>X0ZBF7_9ZZZZ</name>
<dbReference type="Pfam" id="PF03572">
    <property type="entry name" value="Peptidase_S41"/>
    <property type="match status" value="1"/>
</dbReference>
<dbReference type="InterPro" id="IPR036366">
    <property type="entry name" value="PGBDSf"/>
</dbReference>
<dbReference type="InterPro" id="IPR036365">
    <property type="entry name" value="PGBD-like_sf"/>
</dbReference>
<protein>
    <recommendedName>
        <fullName evidence="4">Tail specific protease domain-containing protein</fullName>
    </recommendedName>
</protein>
<proteinExistence type="predicted"/>
<evidence type="ECO:0000259" key="1">
    <source>
        <dbReference type="Pfam" id="PF01471"/>
    </source>
</evidence>
<feature type="domain" description="Peptidoglycan binding-like" evidence="1">
    <location>
        <begin position="88"/>
        <end position="143"/>
    </location>
</feature>
<organism evidence="3">
    <name type="scientific">marine sediment metagenome</name>
    <dbReference type="NCBI Taxonomy" id="412755"/>
    <lineage>
        <taxon>unclassified sequences</taxon>
        <taxon>metagenomes</taxon>
        <taxon>ecological metagenomes</taxon>
    </lineage>
</organism>
<dbReference type="InterPro" id="IPR002477">
    <property type="entry name" value="Peptidoglycan-bd-like"/>
</dbReference>
<dbReference type="EMBL" id="BART01007963">
    <property type="protein sequence ID" value="GAG66494.1"/>
    <property type="molecule type" value="Genomic_DNA"/>
</dbReference>
<dbReference type="AlphaFoldDB" id="X0ZBF7"/>
<dbReference type="GO" id="GO:0006508">
    <property type="term" value="P:proteolysis"/>
    <property type="evidence" value="ECO:0007669"/>
    <property type="project" value="InterPro"/>
</dbReference>
<dbReference type="SUPFAM" id="SSF52096">
    <property type="entry name" value="ClpP/crotonase"/>
    <property type="match status" value="1"/>
</dbReference>
<reference evidence="3" key="1">
    <citation type="journal article" date="2014" name="Front. Microbiol.">
        <title>High frequency of phylogenetically diverse reductive dehalogenase-homologous genes in deep subseafloor sedimentary metagenomes.</title>
        <authorList>
            <person name="Kawai M."/>
            <person name="Futagami T."/>
            <person name="Toyoda A."/>
            <person name="Takaki Y."/>
            <person name="Nishi S."/>
            <person name="Hori S."/>
            <person name="Arai W."/>
            <person name="Tsubouchi T."/>
            <person name="Morono Y."/>
            <person name="Uchiyama I."/>
            <person name="Ito T."/>
            <person name="Fujiyama A."/>
            <person name="Inagaki F."/>
            <person name="Takami H."/>
        </authorList>
    </citation>
    <scope>NUCLEOTIDE SEQUENCE</scope>
    <source>
        <strain evidence="3">Expedition CK06-06</strain>
    </source>
</reference>
<sequence length="174" mass="19434">MLEHGGYNVVGKTTFGKGTMQNTFDVPSTVGDELKVTRGKWLSPDENWVHKAEGGTYGVTPTHIVELNNYFYTSSIYTDDEIAYDKVGYEVENLQKILSAITDYTGRVDGYYDIATTEAVSAFQVTYGLEKTGNVDQLTASKLNEIFRTFIKDKTNDNQLQEALELCVEDVNAD</sequence>
<gene>
    <name evidence="3" type="ORF">S01H4_18011</name>
</gene>
<comment type="caution">
    <text evidence="3">The sequence shown here is derived from an EMBL/GenBank/DDBJ whole genome shotgun (WGS) entry which is preliminary data.</text>
</comment>
<feature type="domain" description="Tail specific protease" evidence="2">
    <location>
        <begin position="4"/>
        <end position="63"/>
    </location>
</feature>
<accession>X0ZBF7</accession>
<dbReference type="Gene3D" id="3.90.226.10">
    <property type="entry name" value="2-enoyl-CoA Hydratase, Chain A, domain 1"/>
    <property type="match status" value="1"/>
</dbReference>
<dbReference type="InterPro" id="IPR005151">
    <property type="entry name" value="Tail-specific_protease"/>
</dbReference>
<evidence type="ECO:0008006" key="4">
    <source>
        <dbReference type="Google" id="ProtNLM"/>
    </source>
</evidence>